<dbReference type="AlphaFoldDB" id="A0A2A9NZ18"/>
<gene>
    <name evidence="4" type="ORF">AMATHDRAFT_187885</name>
</gene>
<dbReference type="EMBL" id="KZ301974">
    <property type="protein sequence ID" value="PFH53286.1"/>
    <property type="molecule type" value="Genomic_DNA"/>
</dbReference>
<dbReference type="Proteomes" id="UP000242287">
    <property type="component" value="Unassembled WGS sequence"/>
</dbReference>
<organism evidence="4 5">
    <name type="scientific">Amanita thiersii Skay4041</name>
    <dbReference type="NCBI Taxonomy" id="703135"/>
    <lineage>
        <taxon>Eukaryota</taxon>
        <taxon>Fungi</taxon>
        <taxon>Dikarya</taxon>
        <taxon>Basidiomycota</taxon>
        <taxon>Agaricomycotina</taxon>
        <taxon>Agaricomycetes</taxon>
        <taxon>Agaricomycetidae</taxon>
        <taxon>Agaricales</taxon>
        <taxon>Pluteineae</taxon>
        <taxon>Amanitaceae</taxon>
        <taxon>Amanita</taxon>
    </lineage>
</organism>
<dbReference type="InterPro" id="IPR018466">
    <property type="entry name" value="Kre9/Knh1-like_N"/>
</dbReference>
<proteinExistence type="predicted"/>
<protein>
    <recommendedName>
        <fullName evidence="3">Yeast cell wall synthesis Kre9/Knh1-like N-terminal domain-containing protein</fullName>
    </recommendedName>
</protein>
<evidence type="ECO:0000256" key="1">
    <source>
        <dbReference type="ARBA" id="ARBA00022729"/>
    </source>
</evidence>
<dbReference type="OrthoDB" id="2339190at2759"/>
<feature type="chain" id="PRO_5012586333" description="Yeast cell wall synthesis Kre9/Knh1-like N-terminal domain-containing protein" evidence="2">
    <location>
        <begin position="26"/>
        <end position="158"/>
    </location>
</feature>
<sequence length="158" mass="17485">MMFKLSTSTLLLILIVVQIFLDCIAKPVCDPCRSPYGEKRSTLEAIPKLDARTVYNPRIISPGANTEWVVGSTVSVTWDTSDIPSDATNTNGKVVLGYLQGNSENEHLCKFYTLADGFDIHQGEVHVDVPRVTPRKDYIIVLFGDSGNRSARFTISSF</sequence>
<accession>A0A2A9NZ18</accession>
<keyword evidence="1 2" id="KW-0732">Signal</keyword>
<evidence type="ECO:0000313" key="4">
    <source>
        <dbReference type="EMBL" id="PFH53286.1"/>
    </source>
</evidence>
<feature type="domain" description="Yeast cell wall synthesis Kre9/Knh1-like N-terminal" evidence="3">
    <location>
        <begin position="61"/>
        <end position="155"/>
    </location>
</feature>
<keyword evidence="5" id="KW-1185">Reference proteome</keyword>
<reference evidence="4 5" key="1">
    <citation type="submission" date="2014-02" db="EMBL/GenBank/DDBJ databases">
        <title>Transposable element dynamics among asymbiotic and ectomycorrhizal Amanita fungi.</title>
        <authorList>
            <consortium name="DOE Joint Genome Institute"/>
            <person name="Hess J."/>
            <person name="Skrede I."/>
            <person name="Wolfe B."/>
            <person name="LaButti K."/>
            <person name="Ohm R.A."/>
            <person name="Grigoriev I.V."/>
            <person name="Pringle A."/>
        </authorList>
    </citation>
    <scope>NUCLEOTIDE SEQUENCE [LARGE SCALE GENOMIC DNA]</scope>
    <source>
        <strain evidence="4 5">SKay4041</strain>
    </source>
</reference>
<feature type="signal peptide" evidence="2">
    <location>
        <begin position="1"/>
        <end position="25"/>
    </location>
</feature>
<evidence type="ECO:0000256" key="2">
    <source>
        <dbReference type="SAM" id="SignalP"/>
    </source>
</evidence>
<evidence type="ECO:0000259" key="3">
    <source>
        <dbReference type="Pfam" id="PF10342"/>
    </source>
</evidence>
<evidence type="ECO:0000313" key="5">
    <source>
        <dbReference type="Proteomes" id="UP000242287"/>
    </source>
</evidence>
<name>A0A2A9NZ18_9AGAR</name>
<dbReference type="STRING" id="703135.A0A2A9NZ18"/>
<dbReference type="Pfam" id="PF10342">
    <property type="entry name" value="Kre9_KNH"/>
    <property type="match status" value="1"/>
</dbReference>